<reference evidence="8" key="1">
    <citation type="submission" date="2013-06" db="EMBL/GenBank/DDBJ databases">
        <authorList>
            <person name="Zhao Q."/>
        </authorList>
    </citation>
    <scope>NUCLEOTIDE SEQUENCE</scope>
    <source>
        <strain evidence="8">cv. W1943</strain>
    </source>
</reference>
<evidence type="ECO:0000313" key="7">
    <source>
        <dbReference type="EnsemblPlants" id="ORUFI07G28310.2"/>
    </source>
</evidence>
<proteinExistence type="inferred from homology"/>
<reference evidence="7" key="2">
    <citation type="submission" date="2015-06" db="UniProtKB">
        <authorList>
            <consortium name="EnsemblPlants"/>
        </authorList>
    </citation>
    <scope>IDENTIFICATION</scope>
</reference>
<dbReference type="CDD" id="cd15873">
    <property type="entry name" value="R-SNARE_STXBP5_6"/>
    <property type="match status" value="1"/>
</dbReference>
<sequence length="910" mass="99663">MKRLLHKALHQGEGGTHVDVAQMDAQIALHYGIPYTASLLAFDPVQRLLALATLDGRIKIFGGDNIEGLLISPNSLPYKFLQFIQNQGFLIAISNENEIQVWNLEFRQLFYSSKWDINITAFAVVEGTFLMYLGDENGLLSVLKYDVDDGKLQKMPYNVPIHSLAEAACVSLEDPQSIVGILPQPDTFGTRVLIAYEKGLLVLWDVSEDRAISVRGYGDLHMKNQITGAQRDAGEDEDNNISAEEEREICSLCWASQGGSTVAVGYITGDILLWDMTARSSKQDIRSDEPSNVVKLQLASGSRRLPVIVLHWSSRSADSNKGGHLFVYGGDDMGSEEVLTVLSLESTTGLESTRYSGFPYKSRTSAVFILTNPGQLNFYDGGALFSVPKSEEGKAQIEAQKFPVTVPTTDPNITVTNLYSLNGRESQSIPLKKFVVKQNAAPFMQRNMKWPLTGGVPSEMSMNENYTVERIYIAGYQDSSVRIWDATFPVLTPMFVLDGKVVGVNMDGENSAVSSLAFCSLNMTLAVGTTSGLVRIYKLREHTGGSSFHFVSESKQEVHVVQHGRGFHCHVAFLASNSPVRSLRFTASGEVLAVGYQNGQGSNKPLHRIKLAKHCCWSAVLTNIDGKACGFILVYQMGAIELRSLPELAILAESSLMSLSRWSYKAGMEKSMSSANGQIALVNGSELAIISLIASENAFRLPESMPCLHDKVLAAAAEAAINASMDQKRNQTPAGGILGGIIKGLKGKEENAKQKGSLSAQTMSEQLESIFLKESLVEPSIPDPDDPIEELSIDDIDIDDEIPLAPPPASSTSHVNKKTTAEEERAKLFEGSSNVEMPRMRTHQEILTKYKFGGDAAAAAAHAKDKLMQRQEKLERISQRTAELESGAENFASLAQELAKSMENKKWWKL</sequence>
<dbReference type="SMART" id="SM00320">
    <property type="entry name" value="WD40"/>
    <property type="match status" value="4"/>
</dbReference>
<evidence type="ECO:0000256" key="5">
    <source>
        <dbReference type="PROSITE-ProRule" id="PRU00290"/>
    </source>
</evidence>
<evidence type="ECO:0000256" key="3">
    <source>
        <dbReference type="ARBA" id="ARBA00022483"/>
    </source>
</evidence>
<dbReference type="InterPro" id="IPR001680">
    <property type="entry name" value="WD40_rpt"/>
</dbReference>
<dbReference type="GO" id="GO:0006887">
    <property type="term" value="P:exocytosis"/>
    <property type="evidence" value="ECO:0007669"/>
    <property type="project" value="UniProtKB-KW"/>
</dbReference>
<comment type="similarity">
    <text evidence="2">Belongs to the WD repeat L(2)GL family.</text>
</comment>
<dbReference type="eggNOG" id="KOG1983">
    <property type="taxonomic scope" value="Eukaryota"/>
</dbReference>
<dbReference type="Gramene" id="ORUFI07G28310.2">
    <property type="protein sequence ID" value="ORUFI07G28310.2"/>
    <property type="gene ID" value="ORUFI07G28310"/>
</dbReference>
<dbReference type="GO" id="GO:0005886">
    <property type="term" value="C:plasma membrane"/>
    <property type="evidence" value="ECO:0007669"/>
    <property type="project" value="TreeGrafter"/>
</dbReference>
<keyword evidence="3" id="KW-0268">Exocytosis</keyword>
<evidence type="ECO:0000256" key="2">
    <source>
        <dbReference type="ARBA" id="ARBA00008070"/>
    </source>
</evidence>
<dbReference type="PROSITE" id="PS50892">
    <property type="entry name" value="V_SNARE"/>
    <property type="match status" value="1"/>
</dbReference>
<dbReference type="OMA" id="GMEKSMS"/>
<keyword evidence="8" id="KW-1185">Reference proteome</keyword>
<dbReference type="SUPFAM" id="SSF58038">
    <property type="entry name" value="SNARE fusion complex"/>
    <property type="match status" value="1"/>
</dbReference>
<dbReference type="Gene3D" id="1.20.5.110">
    <property type="match status" value="1"/>
</dbReference>
<name>A0A0E0QD45_ORYRU</name>
<keyword evidence="4" id="KW-0963">Cytoplasm</keyword>
<dbReference type="GO" id="GO:0005737">
    <property type="term" value="C:cytoplasm"/>
    <property type="evidence" value="ECO:0007669"/>
    <property type="project" value="UniProtKB-SubCell"/>
</dbReference>
<evidence type="ECO:0000313" key="8">
    <source>
        <dbReference type="Proteomes" id="UP000008022"/>
    </source>
</evidence>
<dbReference type="InterPro" id="IPR036322">
    <property type="entry name" value="WD40_repeat_dom_sf"/>
</dbReference>
<dbReference type="InterPro" id="IPR015943">
    <property type="entry name" value="WD40/YVTN_repeat-like_dom_sf"/>
</dbReference>
<comment type="subcellular location">
    <subcellularLocation>
        <location evidence="1">Cytoplasm</location>
    </subcellularLocation>
</comment>
<organism evidence="7 8">
    <name type="scientific">Oryza rufipogon</name>
    <name type="common">Brownbeard rice</name>
    <name type="synonym">Asian wild rice</name>
    <dbReference type="NCBI Taxonomy" id="4529"/>
    <lineage>
        <taxon>Eukaryota</taxon>
        <taxon>Viridiplantae</taxon>
        <taxon>Streptophyta</taxon>
        <taxon>Embryophyta</taxon>
        <taxon>Tracheophyta</taxon>
        <taxon>Spermatophyta</taxon>
        <taxon>Magnoliopsida</taxon>
        <taxon>Liliopsida</taxon>
        <taxon>Poales</taxon>
        <taxon>Poaceae</taxon>
        <taxon>BOP clade</taxon>
        <taxon>Oryzoideae</taxon>
        <taxon>Oryzeae</taxon>
        <taxon>Oryzinae</taxon>
        <taxon>Oryza</taxon>
    </lineage>
</organism>
<accession>A0A0E0QD45</accession>
<dbReference type="GO" id="GO:0045159">
    <property type="term" value="F:myosin II binding"/>
    <property type="evidence" value="ECO:0007669"/>
    <property type="project" value="TreeGrafter"/>
</dbReference>
<dbReference type="PANTHER" id="PTHR10241:SF25">
    <property type="entry name" value="TOMOSYN, ISOFORM C"/>
    <property type="match status" value="1"/>
</dbReference>
<evidence type="ECO:0000259" key="6">
    <source>
        <dbReference type="PROSITE" id="PS50892"/>
    </source>
</evidence>
<dbReference type="GO" id="GO:0006893">
    <property type="term" value="P:Golgi to plasma membrane transport"/>
    <property type="evidence" value="ECO:0007669"/>
    <property type="project" value="TreeGrafter"/>
</dbReference>
<dbReference type="HOGENOM" id="CLU_004480_1_0_1"/>
<dbReference type="Gene3D" id="2.130.10.10">
    <property type="entry name" value="YVTN repeat-like/Quinoprotein amine dehydrogenase"/>
    <property type="match status" value="3"/>
</dbReference>
<protein>
    <recommendedName>
        <fullName evidence="6">V-SNARE coiled-coil homology domain-containing protein</fullName>
    </recommendedName>
</protein>
<dbReference type="SUPFAM" id="SSF50978">
    <property type="entry name" value="WD40 repeat-like"/>
    <property type="match status" value="1"/>
</dbReference>
<dbReference type="PANTHER" id="PTHR10241">
    <property type="entry name" value="LETHAL 2 GIANT LARVAE PROTEIN"/>
    <property type="match status" value="1"/>
</dbReference>
<dbReference type="GO" id="GO:0005096">
    <property type="term" value="F:GTPase activator activity"/>
    <property type="evidence" value="ECO:0007669"/>
    <property type="project" value="TreeGrafter"/>
</dbReference>
<dbReference type="STRING" id="4529.A0A0E0QD45"/>
<dbReference type="InterPro" id="IPR042855">
    <property type="entry name" value="V_SNARE_CC"/>
</dbReference>
<feature type="domain" description="V-SNARE coiled-coil homology" evidence="6">
    <location>
        <begin position="845"/>
        <end position="909"/>
    </location>
</feature>
<dbReference type="Gramene" id="ORUFI07G28310.1">
    <property type="protein sequence ID" value="ORUFI07G28310.1"/>
    <property type="gene ID" value="ORUFI07G28310"/>
</dbReference>
<dbReference type="Proteomes" id="UP000008022">
    <property type="component" value="Unassembled WGS sequence"/>
</dbReference>
<dbReference type="FunFam" id="1.20.5.110:FF:000049">
    <property type="entry name" value="Transducin family protein / WD-40 repeat family protein"/>
    <property type="match status" value="1"/>
</dbReference>
<dbReference type="EnsemblPlants" id="ORUFI07G28310.2">
    <property type="protein sequence ID" value="ORUFI07G28310.2"/>
    <property type="gene ID" value="ORUFI07G28310"/>
</dbReference>
<keyword evidence="5" id="KW-0175">Coiled coil</keyword>
<dbReference type="AlphaFoldDB" id="A0A0E0QD45"/>
<evidence type="ECO:0000256" key="1">
    <source>
        <dbReference type="ARBA" id="ARBA00004496"/>
    </source>
</evidence>
<evidence type="ECO:0000256" key="4">
    <source>
        <dbReference type="ARBA" id="ARBA00022490"/>
    </source>
</evidence>
<dbReference type="GO" id="GO:0019905">
    <property type="term" value="F:syntaxin binding"/>
    <property type="evidence" value="ECO:0007669"/>
    <property type="project" value="TreeGrafter"/>
</dbReference>
<dbReference type="EnsemblPlants" id="ORUFI07G28310.1">
    <property type="protein sequence ID" value="ORUFI07G28310.1"/>
    <property type="gene ID" value="ORUFI07G28310"/>
</dbReference>